<gene>
    <name evidence="1" type="ORF">PUN28_009616</name>
</gene>
<dbReference type="EMBL" id="JADYXP020000008">
    <property type="protein sequence ID" value="KAL0119133.1"/>
    <property type="molecule type" value="Genomic_DNA"/>
</dbReference>
<proteinExistence type="predicted"/>
<sequence length="60" mass="6806">MSLEIYVLVKIKHRRSAPYPPLSFTPEVPGFRSKCTRDAFCAAACARTPLRLREVARSKI</sequence>
<name>A0AAW2FUK1_9HYME</name>
<dbReference type="Proteomes" id="UP001430953">
    <property type="component" value="Unassembled WGS sequence"/>
</dbReference>
<accession>A0AAW2FUK1</accession>
<reference evidence="1 2" key="1">
    <citation type="submission" date="2023-03" db="EMBL/GenBank/DDBJ databases">
        <title>High recombination rates correlate with genetic variation in Cardiocondyla obscurior ants.</title>
        <authorList>
            <person name="Errbii M."/>
        </authorList>
    </citation>
    <scope>NUCLEOTIDE SEQUENCE [LARGE SCALE GENOMIC DNA]</scope>
    <source>
        <strain evidence="1">Alpha-2009</strain>
        <tissue evidence="1">Whole body</tissue>
    </source>
</reference>
<evidence type="ECO:0000313" key="1">
    <source>
        <dbReference type="EMBL" id="KAL0119133.1"/>
    </source>
</evidence>
<organism evidence="1 2">
    <name type="scientific">Cardiocondyla obscurior</name>
    <dbReference type="NCBI Taxonomy" id="286306"/>
    <lineage>
        <taxon>Eukaryota</taxon>
        <taxon>Metazoa</taxon>
        <taxon>Ecdysozoa</taxon>
        <taxon>Arthropoda</taxon>
        <taxon>Hexapoda</taxon>
        <taxon>Insecta</taxon>
        <taxon>Pterygota</taxon>
        <taxon>Neoptera</taxon>
        <taxon>Endopterygota</taxon>
        <taxon>Hymenoptera</taxon>
        <taxon>Apocrita</taxon>
        <taxon>Aculeata</taxon>
        <taxon>Formicoidea</taxon>
        <taxon>Formicidae</taxon>
        <taxon>Myrmicinae</taxon>
        <taxon>Cardiocondyla</taxon>
    </lineage>
</organism>
<comment type="caution">
    <text evidence="1">The sequence shown here is derived from an EMBL/GenBank/DDBJ whole genome shotgun (WGS) entry which is preliminary data.</text>
</comment>
<keyword evidence="2" id="KW-1185">Reference proteome</keyword>
<dbReference type="AlphaFoldDB" id="A0AAW2FUK1"/>
<protein>
    <submittedName>
        <fullName evidence="1">Uncharacterized protein</fullName>
    </submittedName>
</protein>
<evidence type="ECO:0000313" key="2">
    <source>
        <dbReference type="Proteomes" id="UP001430953"/>
    </source>
</evidence>